<dbReference type="RefSeq" id="WP_124966263.1">
    <property type="nucleotide sequence ID" value="NZ_RRAZ01000030.1"/>
</dbReference>
<reference evidence="5 6" key="1">
    <citation type="submission" date="2018-11" db="EMBL/GenBank/DDBJ databases">
        <title>Gemmobacter sp. nov., YIM 102744-1 draft genome.</title>
        <authorList>
            <person name="Li G."/>
            <person name="Jiang Y."/>
        </authorList>
    </citation>
    <scope>NUCLEOTIDE SEQUENCE [LARGE SCALE GENOMIC DNA]</scope>
    <source>
        <strain evidence="5 6">YIM 102744-1</strain>
    </source>
</reference>
<evidence type="ECO:0000256" key="4">
    <source>
        <dbReference type="SAM" id="MobiDB-lite"/>
    </source>
</evidence>
<evidence type="ECO:0000313" key="6">
    <source>
        <dbReference type="Proteomes" id="UP000282125"/>
    </source>
</evidence>
<dbReference type="PANTHER" id="PTHR10381">
    <property type="entry name" value="ATP-DEPENDENT CLP PROTEASE PROTEOLYTIC SUBUNIT"/>
    <property type="match status" value="1"/>
</dbReference>
<dbReference type="GO" id="GO:0006515">
    <property type="term" value="P:protein quality control for misfolded or incompletely synthesized proteins"/>
    <property type="evidence" value="ECO:0007669"/>
    <property type="project" value="TreeGrafter"/>
</dbReference>
<keyword evidence="6" id="KW-1185">Reference proteome</keyword>
<organism evidence="5 6">
    <name type="scientific">Falsigemmobacter faecalis</name>
    <dbReference type="NCBI Taxonomy" id="2488730"/>
    <lineage>
        <taxon>Bacteria</taxon>
        <taxon>Pseudomonadati</taxon>
        <taxon>Pseudomonadota</taxon>
        <taxon>Alphaproteobacteria</taxon>
        <taxon>Rhodobacterales</taxon>
        <taxon>Paracoccaceae</taxon>
        <taxon>Falsigemmobacter</taxon>
    </lineage>
</organism>
<dbReference type="AlphaFoldDB" id="A0A3P3DAM7"/>
<dbReference type="Pfam" id="PF00574">
    <property type="entry name" value="CLP_protease"/>
    <property type="match status" value="1"/>
</dbReference>
<dbReference type="GO" id="GO:0009368">
    <property type="term" value="C:endopeptidase Clp complex"/>
    <property type="evidence" value="ECO:0007669"/>
    <property type="project" value="TreeGrafter"/>
</dbReference>
<dbReference type="InterPro" id="IPR023562">
    <property type="entry name" value="ClpP/TepA"/>
</dbReference>
<proteinExistence type="predicted"/>
<gene>
    <name evidence="5" type="ORF">EG244_16410</name>
</gene>
<keyword evidence="1 5" id="KW-0645">Protease</keyword>
<dbReference type="PANTHER" id="PTHR10381:SF70">
    <property type="entry name" value="ATP-DEPENDENT CLP PROTEASE PROTEOLYTIC SUBUNIT"/>
    <property type="match status" value="1"/>
</dbReference>
<dbReference type="Pfam" id="PF25209">
    <property type="entry name" value="Phage_capsid_4"/>
    <property type="match status" value="1"/>
</dbReference>
<dbReference type="SUPFAM" id="SSF52096">
    <property type="entry name" value="ClpP/crotonase"/>
    <property type="match status" value="1"/>
</dbReference>
<dbReference type="OrthoDB" id="9806592at2"/>
<evidence type="ECO:0000313" key="5">
    <source>
        <dbReference type="EMBL" id="RRH71397.1"/>
    </source>
</evidence>
<feature type="compositionally biased region" description="Acidic residues" evidence="4">
    <location>
        <begin position="279"/>
        <end position="292"/>
    </location>
</feature>
<protein>
    <submittedName>
        <fullName evidence="5">Clp protease ClpP</fullName>
    </submittedName>
</protein>
<keyword evidence="3" id="KW-0720">Serine protease</keyword>
<keyword evidence="2" id="KW-0378">Hydrolase</keyword>
<evidence type="ECO:0000256" key="3">
    <source>
        <dbReference type="ARBA" id="ARBA00022825"/>
    </source>
</evidence>
<feature type="compositionally biased region" description="Acidic residues" evidence="4">
    <location>
        <begin position="239"/>
        <end position="260"/>
    </location>
</feature>
<dbReference type="GO" id="GO:0051117">
    <property type="term" value="F:ATPase binding"/>
    <property type="evidence" value="ECO:0007669"/>
    <property type="project" value="TreeGrafter"/>
</dbReference>
<sequence length="711" mass="76218">MNELLLYGTVGGSFWDEEFFTAKQVREELSGRTGPLTVRINSGGGVATEGQAIYSALRGYDGPVTVVVEGIAASAASLIAMAGDDIVMSLGSILMIHDPATWYVDGRGTEKDHLEAAKGLGVIATAYAGIYAKRAGLTIEEAREIMRAETYFDGAAAVEAGFATAVDDDTDEAEIAAFDYGLYTKAPANLQAAARAVPRRRSRASALAMMAGASLSKPKAKTMPQNKLKPSRITATVAAEEEDDINLSENDEPEAEDDEPDAKVKSQAKAKSKAKAEGEDGEDDPEAEEDDDAPKASAVAIINMCARHGASSGQAADFIARGMSTRQVYAELNGSGEQKVKINGKGPSTRILRDETETRRTGMEGALIARMSRAREVQGPARDFMALSVAEMAAMSMGNRQRLGRGAGELRAIEMAFGSHSISDFPAIFENAMNKRLAAAYAAAQPVYQALAERIDFVDFRPHPIAQIGDWPSLLEVPESGEIKYGSVSDKKESVLLIPYARAFRISRQMMVNDDLQAIDRLLSTRGRAVAAFEDATFFKMMLSGANADGPTLLETTRQLFNTTDGTKAATAAGITPTSIAKGYEAMRNRKGLDGETYLAIEPRILLTGPAKEFEALQLLAPIQAAQASNVNPYVGKLQNITSPYLTGNSWHMFASPQDAPVFMYGYLQGEEGPRMRMDEPFGQQGMAFSVELDFGVGATDFRGGYKNAGA</sequence>
<evidence type="ECO:0000256" key="1">
    <source>
        <dbReference type="ARBA" id="ARBA00022670"/>
    </source>
</evidence>
<dbReference type="EMBL" id="RRAZ01000030">
    <property type="protein sequence ID" value="RRH71397.1"/>
    <property type="molecule type" value="Genomic_DNA"/>
</dbReference>
<dbReference type="GO" id="GO:0004252">
    <property type="term" value="F:serine-type endopeptidase activity"/>
    <property type="evidence" value="ECO:0007669"/>
    <property type="project" value="TreeGrafter"/>
</dbReference>
<name>A0A3P3DAM7_9RHOB</name>
<dbReference type="CDD" id="cd07016">
    <property type="entry name" value="S14_ClpP_1"/>
    <property type="match status" value="1"/>
</dbReference>
<dbReference type="Proteomes" id="UP000282125">
    <property type="component" value="Unassembled WGS sequence"/>
</dbReference>
<evidence type="ECO:0000256" key="2">
    <source>
        <dbReference type="ARBA" id="ARBA00022801"/>
    </source>
</evidence>
<dbReference type="GO" id="GO:0004176">
    <property type="term" value="F:ATP-dependent peptidase activity"/>
    <property type="evidence" value="ECO:0007669"/>
    <property type="project" value="TreeGrafter"/>
</dbReference>
<comment type="caution">
    <text evidence="5">The sequence shown here is derived from an EMBL/GenBank/DDBJ whole genome shotgun (WGS) entry which is preliminary data.</text>
</comment>
<dbReference type="Gene3D" id="3.90.226.10">
    <property type="entry name" value="2-enoyl-CoA Hydratase, Chain A, domain 1"/>
    <property type="match status" value="1"/>
</dbReference>
<dbReference type="NCBIfam" id="NF045542">
    <property type="entry name" value="Clp_rel_HeadMat"/>
    <property type="match status" value="1"/>
</dbReference>
<dbReference type="InterPro" id="IPR029045">
    <property type="entry name" value="ClpP/crotonase-like_dom_sf"/>
</dbReference>
<accession>A0A3P3DAM7</accession>
<feature type="region of interest" description="Disordered" evidence="4">
    <location>
        <begin position="211"/>
        <end position="294"/>
    </location>
</feature>